<dbReference type="AlphaFoldDB" id="A0A5M6CVI7"/>
<gene>
    <name evidence="2" type="ORF">FYK55_25330</name>
</gene>
<dbReference type="Gene3D" id="3.90.1580.10">
    <property type="entry name" value="paralog of FGE (formylglycine-generating enzyme)"/>
    <property type="match status" value="1"/>
</dbReference>
<dbReference type="InterPro" id="IPR042095">
    <property type="entry name" value="SUMF_sf"/>
</dbReference>
<dbReference type="PANTHER" id="PTHR23150:SF19">
    <property type="entry name" value="FORMYLGLYCINE-GENERATING ENZYME"/>
    <property type="match status" value="1"/>
</dbReference>
<feature type="domain" description="Sulfatase-modifying factor enzyme-like" evidence="1">
    <location>
        <begin position="42"/>
        <end position="352"/>
    </location>
</feature>
<evidence type="ECO:0000259" key="1">
    <source>
        <dbReference type="Pfam" id="PF03781"/>
    </source>
</evidence>
<name>A0A5M6CVI7_9BACT</name>
<evidence type="ECO:0000313" key="2">
    <source>
        <dbReference type="EMBL" id="KAA5539063.1"/>
    </source>
</evidence>
<protein>
    <submittedName>
        <fullName evidence="2">Formylglycine-generating enzyme family protein</fullName>
    </submittedName>
</protein>
<organism evidence="2 3">
    <name type="scientific">Roseiconus nitratireducens</name>
    <dbReference type="NCBI Taxonomy" id="2605748"/>
    <lineage>
        <taxon>Bacteria</taxon>
        <taxon>Pseudomonadati</taxon>
        <taxon>Planctomycetota</taxon>
        <taxon>Planctomycetia</taxon>
        <taxon>Pirellulales</taxon>
        <taxon>Pirellulaceae</taxon>
        <taxon>Roseiconus</taxon>
    </lineage>
</organism>
<dbReference type="RefSeq" id="WP_150079437.1">
    <property type="nucleotide sequence ID" value="NZ_VWOX01000022.1"/>
</dbReference>
<dbReference type="InterPro" id="IPR005532">
    <property type="entry name" value="SUMF_dom"/>
</dbReference>
<comment type="caution">
    <text evidence="2">The sequence shown here is derived from an EMBL/GenBank/DDBJ whole genome shotgun (WGS) entry which is preliminary data.</text>
</comment>
<accession>A0A5M6CVI7</accession>
<keyword evidence="3" id="KW-1185">Reference proteome</keyword>
<dbReference type="Pfam" id="PF03781">
    <property type="entry name" value="FGE-sulfatase"/>
    <property type="match status" value="1"/>
</dbReference>
<dbReference type="SUPFAM" id="SSF56436">
    <property type="entry name" value="C-type lectin-like"/>
    <property type="match status" value="1"/>
</dbReference>
<dbReference type="InterPro" id="IPR051043">
    <property type="entry name" value="Sulfatase_Mod_Factor_Kinase"/>
</dbReference>
<dbReference type="PANTHER" id="PTHR23150">
    <property type="entry name" value="SULFATASE MODIFYING FACTOR 1, 2"/>
    <property type="match status" value="1"/>
</dbReference>
<evidence type="ECO:0000313" key="3">
    <source>
        <dbReference type="Proteomes" id="UP000324479"/>
    </source>
</evidence>
<reference evidence="2 3" key="1">
    <citation type="submission" date="2019-08" db="EMBL/GenBank/DDBJ databases">
        <authorList>
            <person name="Dhanesh K."/>
            <person name="Kumar G."/>
            <person name="Sasikala C."/>
            <person name="Venkata Ramana C."/>
        </authorList>
    </citation>
    <scope>NUCLEOTIDE SEQUENCE [LARGE SCALE GENOMIC DNA]</scope>
    <source>
        <strain evidence="2 3">JC645</strain>
    </source>
</reference>
<dbReference type="GO" id="GO:0120147">
    <property type="term" value="F:formylglycine-generating oxidase activity"/>
    <property type="evidence" value="ECO:0007669"/>
    <property type="project" value="TreeGrafter"/>
</dbReference>
<dbReference type="EMBL" id="VWOX01000022">
    <property type="protein sequence ID" value="KAA5539063.1"/>
    <property type="molecule type" value="Genomic_DNA"/>
</dbReference>
<dbReference type="Proteomes" id="UP000324479">
    <property type="component" value="Unassembled WGS sequence"/>
</dbReference>
<proteinExistence type="predicted"/>
<dbReference type="InterPro" id="IPR016187">
    <property type="entry name" value="CTDL_fold"/>
</dbReference>
<sequence>MIWSDGAPHRSRRRFVWAARVVCLLMFLTAFARRSSAQEAVFVPVPAGEYRRGESDMNAINHDHPYSVKLKGNATWSERPKHWVKLTSGFEIADREVTVEQFAEFVRETGYETDAEQHGNAAGFDSQAERPPGWIQIDPKYTWRSPGFTQGPDHPVVCVSWNDANAYCRWRSKREGRRYRLPTEAEWEYAARAGTDSWYSWGNSPDDAYEFANVADASLERLHPQTTMYQRSLGLDSPACDDGHPMTAPVASFRPNPWGLHDMHGNVWEWCQDIFQEDHYAKLLKPYSRQEAETVRIEDPAGPPTTEQQQHGDWRVLRGGSWYVGPISCRSAMRGFAEAGDGLCYAGFRLVRDVPDVPR</sequence>